<dbReference type="Proteomes" id="UP000735302">
    <property type="component" value="Unassembled WGS sequence"/>
</dbReference>
<comment type="caution">
    <text evidence="1">The sequence shown here is derived from an EMBL/GenBank/DDBJ whole genome shotgun (WGS) entry which is preliminary data.</text>
</comment>
<keyword evidence="2" id="KW-1185">Reference proteome</keyword>
<organism evidence="1 2">
    <name type="scientific">Plakobranchus ocellatus</name>
    <dbReference type="NCBI Taxonomy" id="259542"/>
    <lineage>
        <taxon>Eukaryota</taxon>
        <taxon>Metazoa</taxon>
        <taxon>Spiralia</taxon>
        <taxon>Lophotrochozoa</taxon>
        <taxon>Mollusca</taxon>
        <taxon>Gastropoda</taxon>
        <taxon>Heterobranchia</taxon>
        <taxon>Euthyneura</taxon>
        <taxon>Panpulmonata</taxon>
        <taxon>Sacoglossa</taxon>
        <taxon>Placobranchoidea</taxon>
        <taxon>Plakobranchidae</taxon>
        <taxon>Plakobranchus</taxon>
    </lineage>
</organism>
<protein>
    <submittedName>
        <fullName evidence="1">Uncharacterized protein</fullName>
    </submittedName>
</protein>
<accession>A0AAV3XSQ9</accession>
<proteinExistence type="predicted"/>
<dbReference type="AlphaFoldDB" id="A0AAV3XSQ9"/>
<evidence type="ECO:0000313" key="2">
    <source>
        <dbReference type="Proteomes" id="UP000735302"/>
    </source>
</evidence>
<dbReference type="EMBL" id="BLXT01000020">
    <property type="protein sequence ID" value="GFN73629.1"/>
    <property type="molecule type" value="Genomic_DNA"/>
</dbReference>
<reference evidence="1 2" key="1">
    <citation type="journal article" date="2021" name="Elife">
        <title>Chloroplast acquisition without the gene transfer in kleptoplastic sea slugs, Plakobranchus ocellatus.</title>
        <authorList>
            <person name="Maeda T."/>
            <person name="Takahashi S."/>
            <person name="Yoshida T."/>
            <person name="Shimamura S."/>
            <person name="Takaki Y."/>
            <person name="Nagai Y."/>
            <person name="Toyoda A."/>
            <person name="Suzuki Y."/>
            <person name="Arimoto A."/>
            <person name="Ishii H."/>
            <person name="Satoh N."/>
            <person name="Nishiyama T."/>
            <person name="Hasebe M."/>
            <person name="Maruyama T."/>
            <person name="Minagawa J."/>
            <person name="Obokata J."/>
            <person name="Shigenobu S."/>
        </authorList>
    </citation>
    <scope>NUCLEOTIDE SEQUENCE [LARGE SCALE GENOMIC DNA]</scope>
</reference>
<name>A0AAV3XSQ9_9GAST</name>
<gene>
    <name evidence="1" type="ORF">PoB_000013500</name>
</gene>
<evidence type="ECO:0000313" key="1">
    <source>
        <dbReference type="EMBL" id="GFN73629.1"/>
    </source>
</evidence>
<sequence length="100" mass="11080">MENFFSVVANPNSVVLREDNVDNHEKLYIMDLDRDVVEIDERQRIAEYIGNHGNKCIVIGEDGGDVEEMAEGQGIAEDVDTYSGFVTEIDGGDVAKARNC</sequence>